<geneLocation type="plasmid" evidence="1">
    <name>p12969-DIM</name>
</geneLocation>
<evidence type="ECO:0000313" key="1">
    <source>
        <dbReference type="EMBL" id="ALZ46383.1"/>
    </source>
</evidence>
<proteinExistence type="predicted"/>
<dbReference type="AlphaFoldDB" id="A0A2Z1CBH2"/>
<dbReference type="EMBL" id="KU130294">
    <property type="protein sequence ID" value="ALZ46383.1"/>
    <property type="molecule type" value="Genomic_DNA"/>
</dbReference>
<accession>A0A2Z1CBH2</accession>
<organism evidence="1">
    <name type="scientific">Pseudomonas putida</name>
    <name type="common">Arthrobacter siderocapsulatus</name>
    <dbReference type="NCBI Taxonomy" id="303"/>
    <lineage>
        <taxon>Bacteria</taxon>
        <taxon>Pseudomonadati</taxon>
        <taxon>Pseudomonadota</taxon>
        <taxon>Gammaproteobacteria</taxon>
        <taxon>Pseudomonadales</taxon>
        <taxon>Pseudomonadaceae</taxon>
        <taxon>Pseudomonas</taxon>
    </lineage>
</organism>
<name>A0A2Z1CBH2_PSEPU</name>
<keyword evidence="1" id="KW-0614">Plasmid</keyword>
<protein>
    <submittedName>
        <fullName evidence="1">Uncharacterized protein</fullName>
    </submittedName>
</protein>
<sequence length="61" mass="6843">MLQCREFASKDLQRQIAGQTVNERQNPVANVVTQGRWRVVLVAMDFGDYSNGVSCIVESKV</sequence>
<reference evidence="1" key="1">
    <citation type="journal article" date="2015" name="J. Antimicrob. Chemother.">
        <title>Genetic characterization of a novel blaDIM-2-carrying megaplasmid p12969-DIM from clinical Pseudomonas putida.</title>
        <authorList>
            <person name="Sun F."/>
            <person name="Zhou D."/>
            <person name="Wang Q."/>
            <person name="Feng J."/>
            <person name="Feng W."/>
            <person name="Luo W."/>
            <person name="Liu Y."/>
            <person name="Qiu X."/>
            <person name="Yin Z."/>
            <person name="Xia P."/>
        </authorList>
    </citation>
    <scope>NUCLEOTIDE SEQUENCE</scope>
    <source>
        <strain evidence="1">12969</strain>
        <plasmid evidence="1">p12969-DIM</plasmid>
    </source>
</reference>